<sequence length="206" mass="23186">MKRKGFDEVCEDFSPFSLSAPASKIRRLDGDLPFMEEQCIPLVIEQQPPEEEMRGLTSNEAFSPPAWNEERALVVYRPPEAHLSYSFKIDPKLFGNLKNYKYWPENSNAVVIEEAEEHNQSSSHNCLAIVPWVSSQVPVTGEVVEISSSGNERVEEQMEAEGSDAVMEIEEDLQPGDAGFGSNTSKPWHHYIISQAMQNTSAPLLW</sequence>
<organism evidence="1 2">
    <name type="scientific">Vanilla planifolia</name>
    <name type="common">Vanilla</name>
    <dbReference type="NCBI Taxonomy" id="51239"/>
    <lineage>
        <taxon>Eukaryota</taxon>
        <taxon>Viridiplantae</taxon>
        <taxon>Streptophyta</taxon>
        <taxon>Embryophyta</taxon>
        <taxon>Tracheophyta</taxon>
        <taxon>Spermatophyta</taxon>
        <taxon>Magnoliopsida</taxon>
        <taxon>Liliopsida</taxon>
        <taxon>Asparagales</taxon>
        <taxon>Orchidaceae</taxon>
        <taxon>Vanilloideae</taxon>
        <taxon>Vanilleae</taxon>
        <taxon>Vanilla</taxon>
    </lineage>
</organism>
<gene>
    <name evidence="1" type="ORF">HPP92_017106</name>
</gene>
<keyword evidence="2" id="KW-1185">Reference proteome</keyword>
<proteinExistence type="predicted"/>
<evidence type="ECO:0000313" key="1">
    <source>
        <dbReference type="EMBL" id="KAG0470406.1"/>
    </source>
</evidence>
<dbReference type="PANTHER" id="PTHR35510">
    <property type="entry name" value="DBH-LIKE MONOOXYGENASE"/>
    <property type="match status" value="1"/>
</dbReference>
<reference evidence="1 2" key="1">
    <citation type="journal article" date="2020" name="Nat. Food">
        <title>A phased Vanilla planifolia genome enables genetic improvement of flavour and production.</title>
        <authorList>
            <person name="Hasing T."/>
            <person name="Tang H."/>
            <person name="Brym M."/>
            <person name="Khazi F."/>
            <person name="Huang T."/>
            <person name="Chambers A.H."/>
        </authorList>
    </citation>
    <scope>NUCLEOTIDE SEQUENCE [LARGE SCALE GENOMIC DNA]</scope>
    <source>
        <tissue evidence="1">Leaf</tissue>
    </source>
</reference>
<evidence type="ECO:0000313" key="2">
    <source>
        <dbReference type="Proteomes" id="UP000636800"/>
    </source>
</evidence>
<comment type="caution">
    <text evidence="1">The sequence shown here is derived from an EMBL/GenBank/DDBJ whole genome shotgun (WGS) entry which is preliminary data.</text>
</comment>
<dbReference type="PANTHER" id="PTHR35510:SF1">
    <property type="entry name" value="DBH-LIKE MONOOXYGENASE"/>
    <property type="match status" value="1"/>
</dbReference>
<dbReference type="OrthoDB" id="271433at2759"/>
<dbReference type="Proteomes" id="UP000636800">
    <property type="component" value="Unassembled WGS sequence"/>
</dbReference>
<dbReference type="AlphaFoldDB" id="A0A835QC51"/>
<protein>
    <submittedName>
        <fullName evidence="1">Uncharacterized protein</fullName>
    </submittedName>
</protein>
<accession>A0A835QC51</accession>
<dbReference type="EMBL" id="JADCNL010000008">
    <property type="protein sequence ID" value="KAG0470406.1"/>
    <property type="molecule type" value="Genomic_DNA"/>
</dbReference>
<name>A0A835QC51_VANPL</name>